<accession>A0ABR3C5P4</accession>
<dbReference type="PANTHER" id="PTHR42923">
    <property type="entry name" value="PROTOPORPHYRINOGEN OXIDASE"/>
    <property type="match status" value="1"/>
</dbReference>
<organism evidence="2 3">
    <name type="scientific">Cryptococcus tetragattii IND107</name>
    <dbReference type="NCBI Taxonomy" id="1296105"/>
    <lineage>
        <taxon>Eukaryota</taxon>
        <taxon>Fungi</taxon>
        <taxon>Dikarya</taxon>
        <taxon>Basidiomycota</taxon>
        <taxon>Agaricomycotina</taxon>
        <taxon>Tremellomycetes</taxon>
        <taxon>Tremellales</taxon>
        <taxon>Cryptococcaceae</taxon>
        <taxon>Cryptococcus</taxon>
        <taxon>Cryptococcus gattii species complex</taxon>
    </lineage>
</organism>
<evidence type="ECO:0008006" key="4">
    <source>
        <dbReference type="Google" id="ProtNLM"/>
    </source>
</evidence>
<dbReference type="Proteomes" id="UP000054399">
    <property type="component" value="Unassembled WGS sequence"/>
</dbReference>
<sequence length="586" mass="67332">MVQIEKRNSTAAEKQKKVLVVGAGAAGMSTAYHLSQHPNKFDVTPIDALDYCGGQAFSIPINKESHGASWCNQGVQGGSYIFHHTCTMFQRQGYKADPCELQVSFGKDETFWSNMFPTNLIVKHQREVRRLVWMLKIMRWFEIIFAILSLKVVFKLFWFSDEFTNAIALPMTALFLGTGNATPDVPAIMSERLCTSPSYGMWYAPNKDSVVDNQPPMIVFPNLSEFYDTWRKSLVERGVNVKLSTELVEVTKRDKNGVVVILKTSTPVKNGHKPDGEDQIASKIEENYDELVLCCLTDTAKKVLGKTASWKERRAHGSAKFSNDITITYNDSAYMKRHYENFYPNDLAVKTLNAIDQSSRIAYARKNFRPMYYIKEYPQDRSKLEMCFDCTNYQNQFPPDVPFDHHVFQTIYLNQSRDSHLWSDDEINKEKVIRKDWWHQFCHSYTHYLFVVPWMMFLQAKRHTRYAASWTLVNAHEVAIISGIAAAVDLGAEYPADLENDEFAFLCFRLYYLLSYGTWYRGKYTSKKGRNSEEKQKGMEGESWASGLYGSVYKGPGVSEVEWHTWKEEAEKGELGTVIMSDNSDV</sequence>
<protein>
    <recommendedName>
        <fullName evidence="4">FAD/NAD(P)-binding domain-containing protein</fullName>
    </recommendedName>
</protein>
<reference evidence="2" key="1">
    <citation type="submission" date="2015-01" db="EMBL/GenBank/DDBJ databases">
        <authorList>
            <consortium name="The Broad Institute Genomics Platform"/>
            <person name="Cuomo C."/>
            <person name="Litvintseva A."/>
            <person name="Chen Y."/>
            <person name="Heitman J."/>
            <person name="Sun S."/>
            <person name="Springer D."/>
            <person name="Dromer F."/>
            <person name="Young S."/>
            <person name="Zeng Q."/>
            <person name="Gargeya S."/>
            <person name="Abouelleil A."/>
            <person name="Alvarado L."/>
            <person name="Chapman S.B."/>
            <person name="Gainer-Dewar J."/>
            <person name="Goldberg J."/>
            <person name="Griggs A."/>
            <person name="Gujja S."/>
            <person name="Hansen M."/>
            <person name="Howarth C."/>
            <person name="Imamovic A."/>
            <person name="Larimer J."/>
            <person name="Murphy C."/>
            <person name="Naylor J."/>
            <person name="Pearson M."/>
            <person name="Priest M."/>
            <person name="Roberts A."/>
            <person name="Saif S."/>
            <person name="Shea T."/>
            <person name="Sykes S."/>
            <person name="Wortman J."/>
            <person name="Nusbaum C."/>
            <person name="Birren B."/>
        </authorList>
    </citation>
    <scope>NUCLEOTIDE SEQUENCE</scope>
    <source>
        <strain evidence="2">IND107</strain>
    </source>
</reference>
<reference evidence="2" key="2">
    <citation type="submission" date="2024-01" db="EMBL/GenBank/DDBJ databases">
        <title>Comparative genomics of Cryptococcus and Kwoniella reveals pathogenesis evolution and contrasting modes of karyotype evolution via chromosome fusion or intercentromeric recombination.</title>
        <authorList>
            <person name="Coelho M.A."/>
            <person name="David-Palma M."/>
            <person name="Shea T."/>
            <person name="Bowers K."/>
            <person name="Mcginley-Smith S."/>
            <person name="Mohammad A.W."/>
            <person name="Gnirke A."/>
            <person name="Yurkov A.M."/>
            <person name="Nowrousian M."/>
            <person name="Sun S."/>
            <person name="Cuomo C.A."/>
            <person name="Heitman J."/>
        </authorList>
    </citation>
    <scope>NUCLEOTIDE SEQUENCE</scope>
    <source>
        <strain evidence="2">IND107</strain>
    </source>
</reference>
<keyword evidence="1" id="KW-0472">Membrane</keyword>
<dbReference type="Pfam" id="PF13450">
    <property type="entry name" value="NAD_binding_8"/>
    <property type="match status" value="1"/>
</dbReference>
<dbReference type="GeneID" id="91987613"/>
<dbReference type="RefSeq" id="XP_066617221.1">
    <property type="nucleotide sequence ID" value="XM_066755320.1"/>
</dbReference>
<evidence type="ECO:0000313" key="2">
    <source>
        <dbReference type="EMBL" id="KAL0255944.1"/>
    </source>
</evidence>
<dbReference type="EMBL" id="ATAM02000001">
    <property type="protein sequence ID" value="KAL0255944.1"/>
    <property type="molecule type" value="Genomic_DNA"/>
</dbReference>
<dbReference type="SUPFAM" id="SSF51905">
    <property type="entry name" value="FAD/NAD(P)-binding domain"/>
    <property type="match status" value="1"/>
</dbReference>
<dbReference type="PANTHER" id="PTHR42923:SF20">
    <property type="entry name" value="FLAVIN-CONTAINING AMINE OXIDASEDEHYDROGENASE"/>
    <property type="match status" value="1"/>
</dbReference>
<dbReference type="InterPro" id="IPR036188">
    <property type="entry name" value="FAD/NAD-bd_sf"/>
</dbReference>
<keyword evidence="3" id="KW-1185">Reference proteome</keyword>
<gene>
    <name evidence="2" type="ORF">I308_100755</name>
</gene>
<evidence type="ECO:0000256" key="1">
    <source>
        <dbReference type="SAM" id="Phobius"/>
    </source>
</evidence>
<name>A0ABR3C5P4_9TREE</name>
<dbReference type="Gene3D" id="3.50.50.60">
    <property type="entry name" value="FAD/NAD(P)-binding domain"/>
    <property type="match status" value="1"/>
</dbReference>
<proteinExistence type="predicted"/>
<dbReference type="InterPro" id="IPR050464">
    <property type="entry name" value="Zeta_carotene_desat/Oxidored"/>
</dbReference>
<feature type="transmembrane region" description="Helical" evidence="1">
    <location>
        <begin position="140"/>
        <end position="159"/>
    </location>
</feature>
<keyword evidence="1" id="KW-0812">Transmembrane</keyword>
<keyword evidence="1" id="KW-1133">Transmembrane helix</keyword>
<evidence type="ECO:0000313" key="3">
    <source>
        <dbReference type="Proteomes" id="UP000054399"/>
    </source>
</evidence>
<comment type="caution">
    <text evidence="2">The sequence shown here is derived from an EMBL/GenBank/DDBJ whole genome shotgun (WGS) entry which is preliminary data.</text>
</comment>